<dbReference type="RefSeq" id="XP_031381559.1">
    <property type="nucleotide sequence ID" value="XM_031525699.1"/>
</dbReference>
<evidence type="ECO:0000313" key="16">
    <source>
        <dbReference type="RefSeq" id="XP_031381563.1"/>
    </source>
</evidence>
<evidence type="ECO:0000313" key="18">
    <source>
        <dbReference type="RefSeq" id="XP_031381565.1"/>
    </source>
</evidence>
<dbReference type="InterPro" id="IPR002182">
    <property type="entry name" value="NB-ARC"/>
</dbReference>
<dbReference type="Gene3D" id="1.20.5.4130">
    <property type="match status" value="1"/>
</dbReference>
<name>A0A6P8CEU2_PUNGR</name>
<evidence type="ECO:0000256" key="1">
    <source>
        <dbReference type="ARBA" id="ARBA00022737"/>
    </source>
</evidence>
<dbReference type="RefSeq" id="XP_031381564.1">
    <property type="nucleotide sequence ID" value="XM_031525704.1"/>
</dbReference>
<evidence type="ECO:0000313" key="8">
    <source>
        <dbReference type="RefSeq" id="XP_031381555.1"/>
    </source>
</evidence>
<dbReference type="GeneID" id="116196131"/>
<evidence type="ECO:0000313" key="12">
    <source>
        <dbReference type="RefSeq" id="XP_031381559.1"/>
    </source>
</evidence>
<evidence type="ECO:0000313" key="10">
    <source>
        <dbReference type="RefSeq" id="XP_031381557.1"/>
    </source>
</evidence>
<dbReference type="RefSeq" id="XP_031381561.1">
    <property type="nucleotide sequence ID" value="XM_031525701.1"/>
</dbReference>
<sequence>MAELILGSIVDSITEHLVSLIAQEIGLACGVKRELEKLQDTVSAIAALLREAERRRIESEDVKDWLQKLKVVVYDADDLLDDFSTEALRRPRVVGEVKRVLNEVRIFLSSSNQLVYASTMAHRVKKIRERIDAINSDRSAYKAEVDNGNTLGILVENQPRSETDPYKHERYVVGRDEDIKEVIKFLLNPDFEENVSILPIVGIGGLGKTTLARQVFNNDSIKEYFSVKLWVCVSTNFDAEEIVRKIGREELDGKKFLLVLDDVWNDNRSKWLDLEGSLMNGAKGSKILVTTRHRSVVKTMTPTTCHELRGGLPEDQSLDLLMRMAGKQEYEWKTQNLEEIAKEILKKCGGVPLAIRTIGRLLVSLRNTEEDWLRFKNNELSRINQEEGDIVPSLKLSYDFFAITFEAVLCLLLLVSKGLRARHIRAHSSLDGTGIYQTPGQ</sequence>
<evidence type="ECO:0000259" key="5">
    <source>
        <dbReference type="Pfam" id="PF00931"/>
    </source>
</evidence>
<dbReference type="RefSeq" id="XP_031381558.1">
    <property type="nucleotide sequence ID" value="XM_031525698.1"/>
</dbReference>
<evidence type="ECO:0000313" key="22">
    <source>
        <dbReference type="RefSeq" id="XP_031381569.1"/>
    </source>
</evidence>
<keyword evidence="2" id="KW-0547">Nucleotide-binding</keyword>
<reference evidence="7" key="1">
    <citation type="journal article" date="2020" name="Plant Biotechnol. J.">
        <title>The pomegranate (Punica granatum L.) draft genome dissects genetic divergence between soft- and hard-seeded cultivars.</title>
        <authorList>
            <person name="Luo X."/>
            <person name="Li H."/>
            <person name="Wu Z."/>
            <person name="Yao W."/>
            <person name="Zhao P."/>
            <person name="Cao D."/>
            <person name="Yu H."/>
            <person name="Li K."/>
            <person name="Poudel K."/>
            <person name="Zhao D."/>
            <person name="Zhang F."/>
            <person name="Xia X."/>
            <person name="Chen L."/>
            <person name="Wang Q."/>
            <person name="Jing D."/>
            <person name="Cao S."/>
        </authorList>
    </citation>
    <scope>NUCLEOTIDE SEQUENCE [LARGE SCALE GENOMIC DNA]</scope>
</reference>
<keyword evidence="1" id="KW-0677">Repeat</keyword>
<dbReference type="GO" id="GO:0043531">
    <property type="term" value="F:ADP binding"/>
    <property type="evidence" value="ECO:0007669"/>
    <property type="project" value="InterPro"/>
</dbReference>
<dbReference type="Pfam" id="PF18052">
    <property type="entry name" value="Rx_N"/>
    <property type="match status" value="1"/>
</dbReference>
<dbReference type="Gene3D" id="3.40.50.300">
    <property type="entry name" value="P-loop containing nucleotide triphosphate hydrolases"/>
    <property type="match status" value="1"/>
</dbReference>
<dbReference type="Pfam" id="PF00931">
    <property type="entry name" value="NB-ARC"/>
    <property type="match status" value="2"/>
</dbReference>
<evidence type="ECO:0000313" key="17">
    <source>
        <dbReference type="RefSeq" id="XP_031381564.1"/>
    </source>
</evidence>
<evidence type="ECO:0000313" key="19">
    <source>
        <dbReference type="RefSeq" id="XP_031381566.1"/>
    </source>
</evidence>
<evidence type="ECO:0000313" key="11">
    <source>
        <dbReference type="RefSeq" id="XP_031381558.1"/>
    </source>
</evidence>
<keyword evidence="7" id="KW-1185">Reference proteome</keyword>
<dbReference type="InterPro" id="IPR027417">
    <property type="entry name" value="P-loop_NTPase"/>
</dbReference>
<dbReference type="OrthoDB" id="5279713at2759"/>
<evidence type="ECO:0000313" key="15">
    <source>
        <dbReference type="RefSeq" id="XP_031381562.1"/>
    </source>
</evidence>
<dbReference type="SUPFAM" id="SSF52540">
    <property type="entry name" value="P-loop containing nucleoside triphosphate hydrolases"/>
    <property type="match status" value="1"/>
</dbReference>
<evidence type="ECO:0000256" key="4">
    <source>
        <dbReference type="ARBA" id="ARBA00022840"/>
    </source>
</evidence>
<dbReference type="RefSeq" id="XP_031381557.1">
    <property type="nucleotide sequence ID" value="XM_031525697.1"/>
</dbReference>
<reference evidence="8 9" key="2">
    <citation type="submission" date="2025-04" db="UniProtKB">
        <authorList>
            <consortium name="RefSeq"/>
        </authorList>
    </citation>
    <scope>IDENTIFICATION</scope>
    <source>
        <tissue evidence="8 9">Leaf</tissue>
    </source>
</reference>
<protein>
    <submittedName>
        <fullName evidence="8 9">Disease resistance protein RGA3</fullName>
    </submittedName>
</protein>
<evidence type="ECO:0000256" key="3">
    <source>
        <dbReference type="ARBA" id="ARBA00022821"/>
    </source>
</evidence>
<dbReference type="RefSeq" id="XP_031381560.1">
    <property type="nucleotide sequence ID" value="XM_031525700.1"/>
</dbReference>
<dbReference type="RefSeq" id="XP_031381555.1">
    <property type="nucleotide sequence ID" value="XM_031525695.1"/>
</dbReference>
<dbReference type="PANTHER" id="PTHR36766">
    <property type="entry name" value="PLANT BROAD-SPECTRUM MILDEW RESISTANCE PROTEIN RPW8"/>
    <property type="match status" value="1"/>
</dbReference>
<dbReference type="InterPro" id="IPR042197">
    <property type="entry name" value="Apaf_helical"/>
</dbReference>
<dbReference type="InterPro" id="IPR038005">
    <property type="entry name" value="RX-like_CC"/>
</dbReference>
<feature type="domain" description="NB-ARC" evidence="5">
    <location>
        <begin position="176"/>
        <end position="248"/>
    </location>
</feature>
<keyword evidence="4" id="KW-0067">ATP-binding</keyword>
<organism evidence="7 8">
    <name type="scientific">Punica granatum</name>
    <name type="common">Pomegranate</name>
    <dbReference type="NCBI Taxonomy" id="22663"/>
    <lineage>
        <taxon>Eukaryota</taxon>
        <taxon>Viridiplantae</taxon>
        <taxon>Streptophyta</taxon>
        <taxon>Embryophyta</taxon>
        <taxon>Tracheophyta</taxon>
        <taxon>Spermatophyta</taxon>
        <taxon>Magnoliopsida</taxon>
        <taxon>eudicotyledons</taxon>
        <taxon>Gunneridae</taxon>
        <taxon>Pentapetalae</taxon>
        <taxon>rosids</taxon>
        <taxon>malvids</taxon>
        <taxon>Myrtales</taxon>
        <taxon>Lythraceae</taxon>
        <taxon>Punica</taxon>
    </lineage>
</organism>
<dbReference type="AlphaFoldDB" id="A0A6P8CEU2"/>
<dbReference type="PANTHER" id="PTHR36766:SF38">
    <property type="entry name" value="DISEASE RESISTANCE PROTEIN RGA3"/>
    <property type="match status" value="1"/>
</dbReference>
<dbReference type="RefSeq" id="XP_031381566.1">
    <property type="nucleotide sequence ID" value="XM_031525706.1"/>
</dbReference>
<evidence type="ECO:0000313" key="9">
    <source>
        <dbReference type="RefSeq" id="XP_031381556.1"/>
    </source>
</evidence>
<dbReference type="RefSeq" id="XP_031381562.1">
    <property type="nucleotide sequence ID" value="XM_031525702.1"/>
</dbReference>
<proteinExistence type="predicted"/>
<dbReference type="RefSeq" id="XP_031381569.1">
    <property type="nucleotide sequence ID" value="XM_031525709.1"/>
</dbReference>
<dbReference type="GO" id="GO:0005524">
    <property type="term" value="F:ATP binding"/>
    <property type="evidence" value="ECO:0007669"/>
    <property type="project" value="UniProtKB-KW"/>
</dbReference>
<evidence type="ECO:0000313" key="13">
    <source>
        <dbReference type="RefSeq" id="XP_031381560.1"/>
    </source>
</evidence>
<feature type="domain" description="Disease resistance N-terminal" evidence="6">
    <location>
        <begin position="9"/>
        <end position="92"/>
    </location>
</feature>
<dbReference type="RefSeq" id="XP_031381568.1">
    <property type="nucleotide sequence ID" value="XM_031525708.1"/>
</dbReference>
<dbReference type="InterPro" id="IPR041118">
    <property type="entry name" value="Rx_N"/>
</dbReference>
<feature type="domain" description="NB-ARC" evidence="5">
    <location>
        <begin position="250"/>
        <end position="329"/>
    </location>
</feature>
<evidence type="ECO:0000256" key="2">
    <source>
        <dbReference type="ARBA" id="ARBA00022741"/>
    </source>
</evidence>
<gene>
    <name evidence="8 9 10 11 12 13 14 15 16 17 18 19 20 21 22" type="primary">LOC116196131</name>
</gene>
<evidence type="ECO:0000259" key="6">
    <source>
        <dbReference type="Pfam" id="PF18052"/>
    </source>
</evidence>
<keyword evidence="3" id="KW-0611">Plant defense</keyword>
<dbReference type="CDD" id="cd14798">
    <property type="entry name" value="RX-CC_like"/>
    <property type="match status" value="1"/>
</dbReference>
<evidence type="ECO:0000313" key="20">
    <source>
        <dbReference type="RefSeq" id="XP_031381567.1"/>
    </source>
</evidence>
<evidence type="ECO:0000313" key="7">
    <source>
        <dbReference type="Proteomes" id="UP000515151"/>
    </source>
</evidence>
<evidence type="ECO:0000313" key="21">
    <source>
        <dbReference type="RefSeq" id="XP_031381568.1"/>
    </source>
</evidence>
<dbReference type="RefSeq" id="XP_031381556.1">
    <property type="nucleotide sequence ID" value="XM_031525696.1"/>
</dbReference>
<accession>A0A6P8CEU2</accession>
<dbReference type="Gene3D" id="1.10.8.430">
    <property type="entry name" value="Helical domain of apoptotic protease-activating factors"/>
    <property type="match status" value="1"/>
</dbReference>
<dbReference type="PRINTS" id="PR00364">
    <property type="entry name" value="DISEASERSIST"/>
</dbReference>
<dbReference type="GO" id="GO:0006952">
    <property type="term" value="P:defense response"/>
    <property type="evidence" value="ECO:0007669"/>
    <property type="project" value="UniProtKB-KW"/>
</dbReference>
<dbReference type="RefSeq" id="XP_031381565.1">
    <property type="nucleotide sequence ID" value="XM_031525705.1"/>
</dbReference>
<dbReference type="RefSeq" id="XP_031381567.1">
    <property type="nucleotide sequence ID" value="XM_031525707.1"/>
</dbReference>
<dbReference type="RefSeq" id="XP_031381563.1">
    <property type="nucleotide sequence ID" value="XM_031525703.1"/>
</dbReference>
<dbReference type="Proteomes" id="UP000515151">
    <property type="component" value="Chromosome 2"/>
</dbReference>
<evidence type="ECO:0000313" key="14">
    <source>
        <dbReference type="RefSeq" id="XP_031381561.1"/>
    </source>
</evidence>